<dbReference type="EMBL" id="AP003511">
    <property type="protein sequence ID" value="BAD61581.1"/>
    <property type="molecule type" value="Genomic_DNA"/>
</dbReference>
<name>Q5ZA99_ORYSJ</name>
<reference evidence="3" key="2">
    <citation type="journal article" date="2008" name="Nucleic Acids Res.">
        <title>The rice annotation project database (RAP-DB): 2008 update.</title>
        <authorList>
            <consortium name="The rice annotation project (RAP)"/>
        </authorList>
    </citation>
    <scope>GENOME REANNOTATION</scope>
    <source>
        <strain evidence="3">cv. Nipponbare</strain>
    </source>
</reference>
<evidence type="ECO:0000313" key="3">
    <source>
        <dbReference type="Proteomes" id="UP000000763"/>
    </source>
</evidence>
<feature type="region of interest" description="Disordered" evidence="1">
    <location>
        <begin position="1"/>
        <end position="45"/>
    </location>
</feature>
<sequence length="181" mass="19916">MNTLIAQGRERVERELGSSRRPGRETVILRQPGREEGSQAGRRPLAPHCAIAGLVAEEFSLSSRPLRHRIQSSRPMPATTVDEVDESAWSTCRDSLVCRRLGTDAVKREDPYPDGGALATISTPPPPVRVPLSSHRAVTHWSEGEERWSPTQHRCRMGRAVAALLDAVTERATSLPLPGKM</sequence>
<organism evidence="2 3">
    <name type="scientific">Oryza sativa subsp. japonica</name>
    <name type="common">Rice</name>
    <dbReference type="NCBI Taxonomy" id="39947"/>
    <lineage>
        <taxon>Eukaryota</taxon>
        <taxon>Viridiplantae</taxon>
        <taxon>Streptophyta</taxon>
        <taxon>Embryophyta</taxon>
        <taxon>Tracheophyta</taxon>
        <taxon>Spermatophyta</taxon>
        <taxon>Magnoliopsida</taxon>
        <taxon>Liliopsida</taxon>
        <taxon>Poales</taxon>
        <taxon>Poaceae</taxon>
        <taxon>BOP clade</taxon>
        <taxon>Oryzoideae</taxon>
        <taxon>Oryzeae</taxon>
        <taxon>Oryzinae</taxon>
        <taxon>Oryza</taxon>
        <taxon>Oryza sativa</taxon>
    </lineage>
</organism>
<evidence type="ECO:0000313" key="2">
    <source>
        <dbReference type="EMBL" id="BAD61581.1"/>
    </source>
</evidence>
<gene>
    <name evidence="2" type="primary">P0578B12.3</name>
</gene>
<protein>
    <submittedName>
        <fullName evidence="2">Uncharacterized protein</fullName>
    </submittedName>
</protein>
<proteinExistence type="predicted"/>
<evidence type="ECO:0000256" key="1">
    <source>
        <dbReference type="SAM" id="MobiDB-lite"/>
    </source>
</evidence>
<accession>Q5ZA99</accession>
<dbReference type="Proteomes" id="UP000000763">
    <property type="component" value="Chromosome 6"/>
</dbReference>
<feature type="region of interest" description="Disordered" evidence="1">
    <location>
        <begin position="109"/>
        <end position="131"/>
    </location>
</feature>
<reference evidence="3" key="1">
    <citation type="journal article" date="2005" name="Nature">
        <title>The map-based sequence of the rice genome.</title>
        <authorList>
            <consortium name="International rice genome sequencing project (IRGSP)"/>
            <person name="Matsumoto T."/>
            <person name="Wu J."/>
            <person name="Kanamori H."/>
            <person name="Katayose Y."/>
            <person name="Fujisawa M."/>
            <person name="Namiki N."/>
            <person name="Mizuno H."/>
            <person name="Yamamoto K."/>
            <person name="Antonio B.A."/>
            <person name="Baba T."/>
            <person name="Sakata K."/>
            <person name="Nagamura Y."/>
            <person name="Aoki H."/>
            <person name="Arikawa K."/>
            <person name="Arita K."/>
            <person name="Bito T."/>
            <person name="Chiden Y."/>
            <person name="Fujitsuka N."/>
            <person name="Fukunaka R."/>
            <person name="Hamada M."/>
            <person name="Harada C."/>
            <person name="Hayashi A."/>
            <person name="Hijishita S."/>
            <person name="Honda M."/>
            <person name="Hosokawa S."/>
            <person name="Ichikawa Y."/>
            <person name="Idonuma A."/>
            <person name="Iijima M."/>
            <person name="Ikeda M."/>
            <person name="Ikeno M."/>
            <person name="Ito K."/>
            <person name="Ito S."/>
            <person name="Ito T."/>
            <person name="Ito Y."/>
            <person name="Ito Y."/>
            <person name="Iwabuchi A."/>
            <person name="Kamiya K."/>
            <person name="Karasawa W."/>
            <person name="Kurita K."/>
            <person name="Katagiri S."/>
            <person name="Kikuta A."/>
            <person name="Kobayashi H."/>
            <person name="Kobayashi N."/>
            <person name="Machita K."/>
            <person name="Maehara T."/>
            <person name="Masukawa M."/>
            <person name="Mizubayashi T."/>
            <person name="Mukai Y."/>
            <person name="Nagasaki H."/>
            <person name="Nagata Y."/>
            <person name="Naito S."/>
            <person name="Nakashima M."/>
            <person name="Nakama Y."/>
            <person name="Nakamichi Y."/>
            <person name="Nakamura M."/>
            <person name="Meguro A."/>
            <person name="Negishi M."/>
            <person name="Ohta I."/>
            <person name="Ohta T."/>
            <person name="Okamoto M."/>
            <person name="Ono N."/>
            <person name="Saji S."/>
            <person name="Sakaguchi M."/>
            <person name="Sakai K."/>
            <person name="Shibata M."/>
            <person name="Shimokawa T."/>
            <person name="Song J."/>
            <person name="Takazaki Y."/>
            <person name="Terasawa K."/>
            <person name="Tsugane M."/>
            <person name="Tsuji K."/>
            <person name="Ueda S."/>
            <person name="Waki K."/>
            <person name="Yamagata H."/>
            <person name="Yamamoto M."/>
            <person name="Yamamoto S."/>
            <person name="Yamane H."/>
            <person name="Yoshiki S."/>
            <person name="Yoshihara R."/>
            <person name="Yukawa K."/>
            <person name="Zhong H."/>
            <person name="Yano M."/>
            <person name="Yuan Q."/>
            <person name="Ouyang S."/>
            <person name="Liu J."/>
            <person name="Jones K.M."/>
            <person name="Gansberger K."/>
            <person name="Moffat K."/>
            <person name="Hill J."/>
            <person name="Bera J."/>
            <person name="Fadrosh D."/>
            <person name="Jin S."/>
            <person name="Johri S."/>
            <person name="Kim M."/>
            <person name="Overton L."/>
            <person name="Reardon M."/>
            <person name="Tsitrin T."/>
            <person name="Vuong H."/>
            <person name="Weaver B."/>
            <person name="Ciecko A."/>
            <person name="Tallon L."/>
            <person name="Jackson J."/>
            <person name="Pai G."/>
            <person name="Aken S.V."/>
            <person name="Utterback T."/>
            <person name="Reidmuller S."/>
            <person name="Feldblyum T."/>
            <person name="Hsiao J."/>
            <person name="Zismann V."/>
            <person name="Iobst S."/>
            <person name="de Vazeille A.R."/>
            <person name="Buell C.R."/>
            <person name="Ying K."/>
            <person name="Li Y."/>
            <person name="Lu T."/>
            <person name="Huang Y."/>
            <person name="Zhao Q."/>
            <person name="Feng Q."/>
            <person name="Zhang L."/>
            <person name="Zhu J."/>
            <person name="Weng Q."/>
            <person name="Mu J."/>
            <person name="Lu Y."/>
            <person name="Fan D."/>
            <person name="Liu Y."/>
            <person name="Guan J."/>
            <person name="Zhang Y."/>
            <person name="Yu S."/>
            <person name="Liu X."/>
            <person name="Zhang Y."/>
            <person name="Hong G."/>
            <person name="Han B."/>
            <person name="Choisne N."/>
            <person name="Demange N."/>
            <person name="Orjeda G."/>
            <person name="Samain S."/>
            <person name="Cattolico L."/>
            <person name="Pelletier E."/>
            <person name="Couloux A."/>
            <person name="Segurens B."/>
            <person name="Wincker P."/>
            <person name="D'Hont A."/>
            <person name="Scarpelli C."/>
            <person name="Weissenbach J."/>
            <person name="Salanoubat M."/>
            <person name="Quetier F."/>
            <person name="Yu Y."/>
            <person name="Kim H.R."/>
            <person name="Rambo T."/>
            <person name="Currie J."/>
            <person name="Collura K."/>
            <person name="Luo M."/>
            <person name="Yang T."/>
            <person name="Ammiraju J.S.S."/>
            <person name="Engler F."/>
            <person name="Soderlund C."/>
            <person name="Wing R.A."/>
            <person name="Palmer L.E."/>
            <person name="de la Bastide M."/>
            <person name="Spiegel L."/>
            <person name="Nascimento L."/>
            <person name="Zutavern T."/>
            <person name="O'Shaughnessy A."/>
            <person name="Dike S."/>
            <person name="Dedhia N."/>
            <person name="Preston R."/>
            <person name="Balija V."/>
            <person name="McCombie W.R."/>
            <person name="Chow T."/>
            <person name="Chen H."/>
            <person name="Chung M."/>
            <person name="Chen C."/>
            <person name="Shaw J."/>
            <person name="Wu H."/>
            <person name="Hsiao K."/>
            <person name="Chao Y."/>
            <person name="Chu M."/>
            <person name="Cheng C."/>
            <person name="Hour A."/>
            <person name="Lee P."/>
            <person name="Lin S."/>
            <person name="Lin Y."/>
            <person name="Liou J."/>
            <person name="Liu S."/>
            <person name="Hsing Y."/>
            <person name="Raghuvanshi S."/>
            <person name="Mohanty A."/>
            <person name="Bharti A.K."/>
            <person name="Gaur A."/>
            <person name="Gupta V."/>
            <person name="Kumar D."/>
            <person name="Ravi V."/>
            <person name="Vij S."/>
            <person name="Kapur A."/>
            <person name="Khurana P."/>
            <person name="Khurana P."/>
            <person name="Khurana J.P."/>
            <person name="Tyagi A.K."/>
            <person name="Gaikwad K."/>
            <person name="Singh A."/>
            <person name="Dalal V."/>
            <person name="Srivastava S."/>
            <person name="Dixit A."/>
            <person name="Pal A.K."/>
            <person name="Ghazi I.A."/>
            <person name="Yadav M."/>
            <person name="Pandit A."/>
            <person name="Bhargava A."/>
            <person name="Sureshbabu K."/>
            <person name="Batra K."/>
            <person name="Sharma T.R."/>
            <person name="Mohapatra T."/>
            <person name="Singh N.K."/>
            <person name="Messing J."/>
            <person name="Nelson A.B."/>
            <person name="Fuks G."/>
            <person name="Kavchok S."/>
            <person name="Keizer G."/>
            <person name="Linton E."/>
            <person name="Llaca V."/>
            <person name="Song R."/>
            <person name="Tanyolac B."/>
            <person name="Young S."/>
            <person name="Ho-Il K."/>
            <person name="Hahn J.H."/>
            <person name="Sangsakoo G."/>
            <person name="Vanavichit A."/>
            <person name="de Mattos Luiz.A.T."/>
            <person name="Zimmer P.D."/>
            <person name="Malone G."/>
            <person name="Dellagostin O."/>
            <person name="de Oliveira A.C."/>
            <person name="Bevan M."/>
            <person name="Bancroft I."/>
            <person name="Minx P."/>
            <person name="Cordum H."/>
            <person name="Wilson R."/>
            <person name="Cheng Z."/>
            <person name="Jin W."/>
            <person name="Jiang J."/>
            <person name="Leong S.A."/>
            <person name="Iwama H."/>
            <person name="Gojobori T."/>
            <person name="Itoh T."/>
            <person name="Niimura Y."/>
            <person name="Fujii Y."/>
            <person name="Habara T."/>
            <person name="Sakai H."/>
            <person name="Sato Y."/>
            <person name="Wilson G."/>
            <person name="Kumar K."/>
            <person name="McCouch S."/>
            <person name="Juretic N."/>
            <person name="Hoen D."/>
            <person name="Wright S."/>
            <person name="Bruskiewich R."/>
            <person name="Bureau T."/>
            <person name="Miyao A."/>
            <person name="Hirochika H."/>
            <person name="Nishikawa T."/>
            <person name="Kadowaki K."/>
            <person name="Sugiura M."/>
            <person name="Burr B."/>
            <person name="Sasaki T."/>
        </authorList>
    </citation>
    <scope>NUCLEOTIDE SEQUENCE [LARGE SCALE GENOMIC DNA]</scope>
    <source>
        <strain evidence="3">cv. Nipponbare</strain>
    </source>
</reference>
<feature type="compositionally biased region" description="Basic and acidic residues" evidence="1">
    <location>
        <begin position="8"/>
        <end position="24"/>
    </location>
</feature>
<dbReference type="AlphaFoldDB" id="Q5ZA99"/>